<reference evidence="2" key="1">
    <citation type="submission" date="2022-08" db="EMBL/GenBank/DDBJ databases">
        <title>Nisaea acidiphila sp. nov., isolated from a marine algal debris and emended description of the genus Nisaea Urios et al. 2008.</title>
        <authorList>
            <person name="Kwon K."/>
        </authorList>
    </citation>
    <scope>NUCLEOTIDE SEQUENCE</scope>
    <source>
        <strain evidence="2">MEBiC11861</strain>
    </source>
</reference>
<keyword evidence="3" id="KW-1185">Reference proteome</keyword>
<accession>A0A9J7B3S6</accession>
<dbReference type="Proteomes" id="UP001060336">
    <property type="component" value="Chromosome"/>
</dbReference>
<dbReference type="EMBL" id="CP102480">
    <property type="protein sequence ID" value="UUX52277.1"/>
    <property type="molecule type" value="Genomic_DNA"/>
</dbReference>
<dbReference type="KEGG" id="naci:NUH88_20440"/>
<proteinExistence type="predicted"/>
<dbReference type="AlphaFoldDB" id="A0A9J7B3S6"/>
<gene>
    <name evidence="2" type="ORF">NUH88_20440</name>
</gene>
<sequence>MSAGEWLKAYAHCYETLTEESLDSVAALLAEDVRFSDPFSDVTGRDQVVAIFRHMYEAMENPAFEILGSAVGEPACYLKWRMTGRVKSAGRREIEIVGVSEVEFDGAGLVTRHIDHWDAASQVFGLFPVLGSLLRWLGRGFAPGK</sequence>
<feature type="domain" description="SnoaL-like" evidence="1">
    <location>
        <begin position="13"/>
        <end position="113"/>
    </location>
</feature>
<evidence type="ECO:0000313" key="2">
    <source>
        <dbReference type="EMBL" id="UUX52277.1"/>
    </source>
</evidence>
<dbReference type="SUPFAM" id="SSF54427">
    <property type="entry name" value="NTF2-like"/>
    <property type="match status" value="1"/>
</dbReference>
<organism evidence="2 3">
    <name type="scientific">Nisaea acidiphila</name>
    <dbReference type="NCBI Taxonomy" id="1862145"/>
    <lineage>
        <taxon>Bacteria</taxon>
        <taxon>Pseudomonadati</taxon>
        <taxon>Pseudomonadota</taxon>
        <taxon>Alphaproteobacteria</taxon>
        <taxon>Rhodospirillales</taxon>
        <taxon>Thalassobaculaceae</taxon>
        <taxon>Nisaea</taxon>
    </lineage>
</organism>
<name>A0A9J7B3S6_9PROT</name>
<protein>
    <submittedName>
        <fullName evidence="2">Nuclear transport factor 2 family protein</fullName>
    </submittedName>
</protein>
<dbReference type="RefSeq" id="WP_257772276.1">
    <property type="nucleotide sequence ID" value="NZ_CP102480.1"/>
</dbReference>
<evidence type="ECO:0000259" key="1">
    <source>
        <dbReference type="Pfam" id="PF12680"/>
    </source>
</evidence>
<dbReference type="InterPro" id="IPR032710">
    <property type="entry name" value="NTF2-like_dom_sf"/>
</dbReference>
<dbReference type="Pfam" id="PF12680">
    <property type="entry name" value="SnoaL_2"/>
    <property type="match status" value="1"/>
</dbReference>
<dbReference type="Gene3D" id="3.10.450.50">
    <property type="match status" value="1"/>
</dbReference>
<evidence type="ECO:0000313" key="3">
    <source>
        <dbReference type="Proteomes" id="UP001060336"/>
    </source>
</evidence>
<dbReference type="InterPro" id="IPR037401">
    <property type="entry name" value="SnoaL-like"/>
</dbReference>